<evidence type="ECO:0000256" key="2">
    <source>
        <dbReference type="ARBA" id="ARBA00023054"/>
    </source>
</evidence>
<feature type="region of interest" description="Disordered" evidence="4">
    <location>
        <begin position="140"/>
        <end position="190"/>
    </location>
</feature>
<sequence>MPPVVAASLQLVVLVDRGFYSHSLTPKLCHLWSTPWYCRQLMEEQALRQPVMVSRLPKFGSRPTGGSTHSVPNGSATPSVPTGGKVLAQVGHNGIVRPTPTLTFKWKGEKVEPDYKLEESRGGAYRPQQQQKAPITVRDIKKPSPPMATVRRSASAVSASSYRTTHHPTPMRPNQGLSNGLMPGPTHSSLSLSSDSLRLLPPDHMVRSQSFSHMTGAAITRSFSFNQELPHPNARHIPPLRSSLTLPPPILNGGRGGKTAIGRAPPAISTPLLPPTNLKKPLLPAPASSKPSALSYRLMRPSLIRQPRPTPIGRAQEEPVKEIGQKEQKEGSQVVSVALSSTERSGSPSTIPQADLPVQTQTEKPREDQARPDQIGTEDVKADSVGLDEARIEDSTVLDQTEHQTLEVEHRLEELQTEDTREEGSRPDSPTKMYPGFDGPESDKPRALDLSAVKTIDPGAEEPSLDESNVDDISGTTDRENVERSPPDQSPDPGPERVGVLPALCVTSITGETLEDMSLSSTSSLEHNDTSEEYMDDFDNFGNGGDIMLLSAHDAELVQSEPLSEDNTPASRHQDACSVTSLHSFLSESVDWGEMGLTGGKEAFSMPGGGVSSDGVFRDGSSLDLSPSDSSGATYMWDDEDGLEPLGGAMIPCGSYDSDLNSMDILNNLENLESCDLDEDDLMLDVDLPEDASLHSEADGRSHWRRRQQQLWGRQEHLHNNNNSDEVLQALACLDVDAVDHVSLDELTLQHIAQDCTSVKNQLLQLKQLLQVEETDCSDEGVSSSEAFTPDPSEDISSDQQVQDLLMEVQKLREELKNKDKIIAQLTQQMQCVPEEASRCSCHLKKPEPQKPETQKSEAQKPEVQKGIRPLHQDGSTQTPWRGHAPQILRPSRGACAPRSHQGALVTPPHSQTLHAPPQHLSSGGVTAVTIVRPQKHQSCPPLCPDLPMTEPGAPQTRPPQHHPLHLTLSGSRVGRGRHAGRTHTERAHRRPAPGPADRREPLPEKDSAVAPAPHPSASATPLPTGATAPLTERVGQRPRQLPPPSRGLPSFSTAPQACIPAPVTALGLPLASGPARSALVPPKWYRHNPPSAPPLSACPARDPDNGPPHTRPLASPTSSRLPKPKSH</sequence>
<feature type="region of interest" description="Disordered" evidence="4">
    <location>
        <begin position="843"/>
        <end position="923"/>
    </location>
</feature>
<name>A0ABD1KS22_9TELE</name>
<dbReference type="Proteomes" id="UP001591681">
    <property type="component" value="Unassembled WGS sequence"/>
</dbReference>
<feature type="compositionally biased region" description="Low complexity" evidence="4">
    <location>
        <begin position="148"/>
        <end position="163"/>
    </location>
</feature>
<feature type="coiled-coil region" evidence="3">
    <location>
        <begin position="799"/>
        <end position="829"/>
    </location>
</feature>
<accession>A0ABD1KS22</accession>
<dbReference type="AlphaFoldDB" id="A0ABD1KS22"/>
<feature type="compositionally biased region" description="Basic and acidic residues" evidence="4">
    <location>
        <begin position="477"/>
        <end position="486"/>
    </location>
</feature>
<keyword evidence="6" id="KW-1185">Reference proteome</keyword>
<dbReference type="EMBL" id="JBHFQA010000003">
    <property type="protein sequence ID" value="KAL2101962.1"/>
    <property type="molecule type" value="Genomic_DNA"/>
</dbReference>
<feature type="compositionally biased region" description="Basic and acidic residues" evidence="4">
    <location>
        <begin position="997"/>
        <end position="1008"/>
    </location>
</feature>
<protein>
    <recommendedName>
        <fullName evidence="7">Serine-rich coiled-coil domain-containing protein 2-like</fullName>
    </recommendedName>
</protein>
<organism evidence="5 6">
    <name type="scientific">Coilia grayii</name>
    <name type="common">Gray's grenadier anchovy</name>
    <dbReference type="NCBI Taxonomy" id="363190"/>
    <lineage>
        <taxon>Eukaryota</taxon>
        <taxon>Metazoa</taxon>
        <taxon>Chordata</taxon>
        <taxon>Craniata</taxon>
        <taxon>Vertebrata</taxon>
        <taxon>Euteleostomi</taxon>
        <taxon>Actinopterygii</taxon>
        <taxon>Neopterygii</taxon>
        <taxon>Teleostei</taxon>
        <taxon>Clupei</taxon>
        <taxon>Clupeiformes</taxon>
        <taxon>Clupeoidei</taxon>
        <taxon>Engraulidae</taxon>
        <taxon>Coilinae</taxon>
        <taxon>Coilia</taxon>
    </lineage>
</organism>
<feature type="region of interest" description="Disordered" evidence="4">
    <location>
        <begin position="940"/>
        <end position="1128"/>
    </location>
</feature>
<feature type="region of interest" description="Disordered" evidence="4">
    <location>
        <begin position="778"/>
        <end position="798"/>
    </location>
</feature>
<evidence type="ECO:0000256" key="1">
    <source>
        <dbReference type="ARBA" id="ARBA00010949"/>
    </source>
</evidence>
<evidence type="ECO:0000313" key="5">
    <source>
        <dbReference type="EMBL" id="KAL2101962.1"/>
    </source>
</evidence>
<feature type="region of interest" description="Disordered" evidence="4">
    <location>
        <begin position="60"/>
        <end position="83"/>
    </location>
</feature>
<feature type="region of interest" description="Disordered" evidence="4">
    <location>
        <begin position="610"/>
        <end position="634"/>
    </location>
</feature>
<comment type="similarity">
    <text evidence="1">Belongs to the CCSER family.</text>
</comment>
<evidence type="ECO:0000256" key="4">
    <source>
        <dbReference type="SAM" id="MobiDB-lite"/>
    </source>
</evidence>
<dbReference type="InterPro" id="IPR029627">
    <property type="entry name" value="CCSER"/>
</dbReference>
<keyword evidence="2 3" id="KW-0175">Coiled coil</keyword>
<proteinExistence type="inferred from homology"/>
<evidence type="ECO:0008006" key="7">
    <source>
        <dbReference type="Google" id="ProtNLM"/>
    </source>
</evidence>
<feature type="compositionally biased region" description="Basic and acidic residues" evidence="4">
    <location>
        <begin position="315"/>
        <end position="330"/>
    </location>
</feature>
<feature type="region of interest" description="Disordered" evidence="4">
    <location>
        <begin position="301"/>
        <end position="499"/>
    </location>
</feature>
<feature type="compositionally biased region" description="Low complexity" evidence="4">
    <location>
        <begin position="619"/>
        <end position="632"/>
    </location>
</feature>
<gene>
    <name evidence="5" type="ORF">ACEWY4_003723</name>
</gene>
<feature type="compositionally biased region" description="Polar residues" evidence="4">
    <location>
        <begin position="64"/>
        <end position="80"/>
    </location>
</feature>
<dbReference type="PANTHER" id="PTHR22461">
    <property type="entry name" value="SERINE-RICH COILED-COIL DOMAIN-CONTAINING PROTEIN 2-RELATED"/>
    <property type="match status" value="1"/>
</dbReference>
<comment type="caution">
    <text evidence="5">The sequence shown here is derived from an EMBL/GenBank/DDBJ whole genome shotgun (WGS) entry which is preliminary data.</text>
</comment>
<dbReference type="PANTHER" id="PTHR22461:SF2">
    <property type="entry name" value="SERINE-RICH COILED-COIL DOMAIN-CONTAINING PROTEIN 2"/>
    <property type="match status" value="1"/>
</dbReference>
<feature type="compositionally biased region" description="Basic and acidic residues" evidence="4">
    <location>
        <begin position="378"/>
        <end position="426"/>
    </location>
</feature>
<reference evidence="5 6" key="1">
    <citation type="submission" date="2024-09" db="EMBL/GenBank/DDBJ databases">
        <title>A chromosome-level genome assembly of Gray's grenadier anchovy, Coilia grayii.</title>
        <authorList>
            <person name="Fu Z."/>
        </authorList>
    </citation>
    <scope>NUCLEOTIDE SEQUENCE [LARGE SCALE GENOMIC DNA]</scope>
    <source>
        <strain evidence="5">G4</strain>
        <tissue evidence="5">Muscle</tissue>
    </source>
</reference>
<feature type="compositionally biased region" description="Basic residues" evidence="4">
    <location>
        <begin position="975"/>
        <end position="992"/>
    </location>
</feature>
<evidence type="ECO:0000313" key="6">
    <source>
        <dbReference type="Proteomes" id="UP001591681"/>
    </source>
</evidence>
<feature type="compositionally biased region" description="Acidic residues" evidence="4">
    <location>
        <begin position="459"/>
        <end position="470"/>
    </location>
</feature>
<feature type="compositionally biased region" description="Basic and acidic residues" evidence="4">
    <location>
        <begin position="845"/>
        <end position="866"/>
    </location>
</feature>
<feature type="compositionally biased region" description="Low complexity" evidence="4">
    <location>
        <begin position="1009"/>
        <end position="1032"/>
    </location>
</feature>
<feature type="compositionally biased region" description="Polar residues" evidence="4">
    <location>
        <begin position="909"/>
        <end position="923"/>
    </location>
</feature>
<evidence type="ECO:0000256" key="3">
    <source>
        <dbReference type="SAM" id="Coils"/>
    </source>
</evidence>
<feature type="compositionally biased region" description="Polar residues" evidence="4">
    <location>
        <begin position="331"/>
        <end position="362"/>
    </location>
</feature>